<reference evidence="7 9" key="1">
    <citation type="submission" date="2015-11" db="EMBL/GenBank/DDBJ databases">
        <title>Identification of large and diverse effector repertoires of 38 Legionella species.</title>
        <authorList>
            <person name="Burstein D."/>
            <person name="Amaro F."/>
            <person name="Zusman T."/>
            <person name="Lifshitz Z."/>
            <person name="Cohen O."/>
            <person name="Gilbert J.A."/>
            <person name="Pupko T."/>
            <person name="Shuman H.A."/>
            <person name="Segal G."/>
        </authorList>
    </citation>
    <scope>NUCLEOTIDE SEQUENCE [LARGE SCALE GENOMIC DNA]</scope>
    <source>
        <strain evidence="7 9">1762-AUS-E</strain>
    </source>
</reference>
<organism evidence="7 9">
    <name type="scientific">Legionella adelaidensis</name>
    <dbReference type="NCBI Taxonomy" id="45056"/>
    <lineage>
        <taxon>Bacteria</taxon>
        <taxon>Pseudomonadati</taxon>
        <taxon>Pseudomonadota</taxon>
        <taxon>Gammaproteobacteria</taxon>
        <taxon>Legionellales</taxon>
        <taxon>Legionellaceae</taxon>
        <taxon>Legionella</taxon>
    </lineage>
</organism>
<sequence length="182" mass="20840">MSNYDILQIGNPILRKISTPIQTHEFGTEELKKLSDLLFKILIEHKGVGLASPQIGINKRAIVFGMKQHPIHKHLPSIPYTVLFNPSYTPISDTIIENYEGCFSVGELRGKVPRFKSICYRGYDFEGNFVEREVSDLHARVVQHEYDHLEGILFIDKIQNFASLGFKDELLKSGELLQRPKE</sequence>
<dbReference type="PATRIC" id="fig|45056.6.peg.350"/>
<dbReference type="InterPro" id="IPR023635">
    <property type="entry name" value="Peptide_deformylase"/>
</dbReference>
<dbReference type="Pfam" id="PF01327">
    <property type="entry name" value="Pep_deformylase"/>
    <property type="match status" value="1"/>
</dbReference>
<feature type="active site" evidence="6">
    <location>
        <position position="145"/>
    </location>
</feature>
<evidence type="ECO:0000256" key="4">
    <source>
        <dbReference type="ARBA" id="ARBA00022917"/>
    </source>
</evidence>
<keyword evidence="3 6" id="KW-0378">Hydrolase</keyword>
<dbReference type="PANTHER" id="PTHR10458:SF20">
    <property type="entry name" value="PEPTIDE DEFORMYLASE 1"/>
    <property type="match status" value="1"/>
</dbReference>
<feature type="binding site" evidence="6">
    <location>
        <position position="148"/>
    </location>
    <ligand>
        <name>Fe cation</name>
        <dbReference type="ChEBI" id="CHEBI:24875"/>
    </ligand>
</feature>
<dbReference type="AlphaFoldDB" id="A0A0W0R3Q8"/>
<dbReference type="RefSeq" id="WP_058461422.1">
    <property type="nucleotide sequence ID" value="NZ_CAAAHS010000006.1"/>
</dbReference>
<comment type="function">
    <text evidence="6">Removes the formyl group from the N-terminal Met of newly synthesized proteins. Requires at least a dipeptide for an efficient rate of reaction. N-terminal L-methionine is a prerequisite for activity but the enzyme has broad specificity at other positions.</text>
</comment>
<dbReference type="GO" id="GO:0006412">
    <property type="term" value="P:translation"/>
    <property type="evidence" value="ECO:0007669"/>
    <property type="project" value="UniProtKB-UniRule"/>
</dbReference>
<dbReference type="Gene3D" id="3.90.45.10">
    <property type="entry name" value="Peptide deformylase"/>
    <property type="match status" value="1"/>
</dbReference>
<dbReference type="FunFam" id="3.90.45.10:FF:000003">
    <property type="entry name" value="Peptide deformylase"/>
    <property type="match status" value="1"/>
</dbReference>
<evidence type="ECO:0000256" key="5">
    <source>
        <dbReference type="ARBA" id="ARBA00023004"/>
    </source>
</evidence>
<dbReference type="GO" id="GO:0046872">
    <property type="term" value="F:metal ion binding"/>
    <property type="evidence" value="ECO:0007669"/>
    <property type="project" value="UniProtKB-KW"/>
</dbReference>
<keyword evidence="8" id="KW-0614">Plasmid</keyword>
<proteinExistence type="inferred from homology"/>
<comment type="catalytic activity">
    <reaction evidence="6">
        <text>N-terminal N-formyl-L-methionyl-[peptide] + H2O = N-terminal L-methionyl-[peptide] + formate</text>
        <dbReference type="Rhea" id="RHEA:24420"/>
        <dbReference type="Rhea" id="RHEA-COMP:10639"/>
        <dbReference type="Rhea" id="RHEA-COMP:10640"/>
        <dbReference type="ChEBI" id="CHEBI:15377"/>
        <dbReference type="ChEBI" id="CHEBI:15740"/>
        <dbReference type="ChEBI" id="CHEBI:49298"/>
        <dbReference type="ChEBI" id="CHEBI:64731"/>
        <dbReference type="EC" id="3.5.1.88"/>
    </reaction>
</comment>
<evidence type="ECO:0000256" key="6">
    <source>
        <dbReference type="HAMAP-Rule" id="MF_00163"/>
    </source>
</evidence>
<dbReference type="EMBL" id="LR134433">
    <property type="protein sequence ID" value="VEH85967.1"/>
    <property type="molecule type" value="Genomic_DNA"/>
</dbReference>
<evidence type="ECO:0000313" key="9">
    <source>
        <dbReference type="Proteomes" id="UP000054859"/>
    </source>
</evidence>
<dbReference type="SUPFAM" id="SSF56420">
    <property type="entry name" value="Peptide deformylase"/>
    <property type="match status" value="1"/>
</dbReference>
<dbReference type="NCBIfam" id="NF001159">
    <property type="entry name" value="PRK00150.1-3"/>
    <property type="match status" value="1"/>
</dbReference>
<dbReference type="EMBL" id="LNKA01000001">
    <property type="protein sequence ID" value="KTC65685.1"/>
    <property type="molecule type" value="Genomic_DNA"/>
</dbReference>
<evidence type="ECO:0000256" key="1">
    <source>
        <dbReference type="ARBA" id="ARBA00010759"/>
    </source>
</evidence>
<feature type="binding site" evidence="6">
    <location>
        <position position="102"/>
    </location>
    <ligand>
        <name>Fe cation</name>
        <dbReference type="ChEBI" id="CHEBI:24875"/>
    </ligand>
</feature>
<keyword evidence="5 6" id="KW-0408">Iron</keyword>
<dbReference type="HAMAP" id="MF_00163">
    <property type="entry name" value="Pep_deformylase"/>
    <property type="match status" value="1"/>
</dbReference>
<accession>A0A0W0R3Q8</accession>
<keyword evidence="9" id="KW-1185">Reference proteome</keyword>
<evidence type="ECO:0000313" key="10">
    <source>
        <dbReference type="Proteomes" id="UP000281170"/>
    </source>
</evidence>
<evidence type="ECO:0000313" key="7">
    <source>
        <dbReference type="EMBL" id="KTC65685.1"/>
    </source>
</evidence>
<protein>
    <recommendedName>
        <fullName evidence="6">Peptide deformylase</fullName>
        <shortName evidence="6">PDF</shortName>
        <ecNumber evidence="6">3.5.1.88</ecNumber>
    </recommendedName>
    <alternativeName>
        <fullName evidence="6">Polypeptide deformylase</fullName>
    </alternativeName>
</protein>
<comment type="similarity">
    <text evidence="1 6">Belongs to the polypeptide deformylase family.</text>
</comment>
<reference evidence="8 10" key="2">
    <citation type="submission" date="2018-12" db="EMBL/GenBank/DDBJ databases">
        <authorList>
            <consortium name="Pathogen Informatics"/>
        </authorList>
    </citation>
    <scope>NUCLEOTIDE SEQUENCE [LARGE SCALE GENOMIC DNA]</scope>
    <source>
        <strain evidence="8 10">NCTC12735</strain>
        <plasmid evidence="10">24</plasmid>
    </source>
</reference>
<evidence type="ECO:0000256" key="3">
    <source>
        <dbReference type="ARBA" id="ARBA00022801"/>
    </source>
</evidence>
<dbReference type="EC" id="3.5.1.88" evidence="6"/>
<dbReference type="CDD" id="cd00487">
    <property type="entry name" value="Pep_deformylase"/>
    <property type="match status" value="1"/>
</dbReference>
<dbReference type="PIRSF" id="PIRSF004749">
    <property type="entry name" value="Pep_def"/>
    <property type="match status" value="1"/>
</dbReference>
<geneLocation type="plasmid" evidence="8 10">
    <name>24</name>
</geneLocation>
<dbReference type="NCBIfam" id="TIGR00079">
    <property type="entry name" value="pept_deformyl"/>
    <property type="match status" value="1"/>
</dbReference>
<gene>
    <name evidence="8" type="primary">def_3</name>
    <name evidence="6" type="synonym">def</name>
    <name evidence="7" type="ORF">Lade_0343</name>
    <name evidence="8" type="ORF">NCTC12735_01612</name>
</gene>
<dbReference type="GO" id="GO:0042586">
    <property type="term" value="F:peptide deformylase activity"/>
    <property type="evidence" value="ECO:0007669"/>
    <property type="project" value="UniProtKB-UniRule"/>
</dbReference>
<dbReference type="Proteomes" id="UP000281170">
    <property type="component" value="Plasmid 24"/>
</dbReference>
<evidence type="ECO:0000313" key="8">
    <source>
        <dbReference type="EMBL" id="VEH85967.1"/>
    </source>
</evidence>
<keyword evidence="4 6" id="KW-0648">Protein biosynthesis</keyword>
<dbReference type="Proteomes" id="UP000054859">
    <property type="component" value="Unassembled WGS sequence"/>
</dbReference>
<dbReference type="InterPro" id="IPR036821">
    <property type="entry name" value="Peptide_deformylase_sf"/>
</dbReference>
<name>A0A0W0R3Q8_9GAMM</name>
<keyword evidence="2 6" id="KW-0479">Metal-binding</keyword>
<feature type="binding site" evidence="6">
    <location>
        <position position="144"/>
    </location>
    <ligand>
        <name>Fe cation</name>
        <dbReference type="ChEBI" id="CHEBI:24875"/>
    </ligand>
</feature>
<comment type="cofactor">
    <cofactor evidence="6">
        <name>Fe(2+)</name>
        <dbReference type="ChEBI" id="CHEBI:29033"/>
    </cofactor>
    <text evidence="6">Binds 1 Fe(2+) ion.</text>
</comment>
<dbReference type="KEGG" id="ladl:NCTC12735_01612"/>
<dbReference type="STRING" id="45056.Lade_0343"/>
<evidence type="ECO:0000256" key="2">
    <source>
        <dbReference type="ARBA" id="ARBA00022723"/>
    </source>
</evidence>
<dbReference type="PRINTS" id="PR01576">
    <property type="entry name" value="PDEFORMYLASE"/>
</dbReference>
<dbReference type="PANTHER" id="PTHR10458">
    <property type="entry name" value="PEPTIDE DEFORMYLASE"/>
    <property type="match status" value="1"/>
</dbReference>